<dbReference type="GO" id="GO:0008168">
    <property type="term" value="F:methyltransferase activity"/>
    <property type="evidence" value="ECO:0007669"/>
    <property type="project" value="UniProtKB-KW"/>
</dbReference>
<proteinExistence type="predicted"/>
<dbReference type="PANTHER" id="PTHR43619:SF2">
    <property type="entry name" value="S-ADENOSYL-L-METHIONINE-DEPENDENT METHYLTRANSFERASES SUPERFAMILY PROTEIN"/>
    <property type="match status" value="1"/>
</dbReference>
<dbReference type="SUPFAM" id="SSF53335">
    <property type="entry name" value="S-adenosyl-L-methionine-dependent methyltransferases"/>
    <property type="match status" value="1"/>
</dbReference>
<accession>A0AAJ1U0P5</accession>
<name>A0AAJ1U0P5_9HYPH</name>
<dbReference type="AlphaFoldDB" id="A0AAJ1U0P5"/>
<reference evidence="3" key="1">
    <citation type="submission" date="2023-07" db="EMBL/GenBank/DDBJ databases">
        <title>Genomic Encyclopedia of Type Strains, Phase IV (KMG-IV): sequencing the most valuable type-strain genomes for metagenomic binning, comparative biology and taxonomic classification.</title>
        <authorList>
            <person name="Goeker M."/>
        </authorList>
    </citation>
    <scope>NUCLEOTIDE SEQUENCE</scope>
    <source>
        <strain evidence="3">DSM 19569</strain>
    </source>
</reference>
<dbReference type="EMBL" id="JAUSWL010000011">
    <property type="protein sequence ID" value="MDQ0546003.1"/>
    <property type="molecule type" value="Genomic_DNA"/>
</dbReference>
<gene>
    <name evidence="3" type="ORF">QO001_004951</name>
</gene>
<protein>
    <submittedName>
        <fullName evidence="3">O-methyltransferase involved in polyketide biosynthesis</fullName>
    </submittedName>
</protein>
<keyword evidence="1" id="KW-0489">Methyltransferase</keyword>
<dbReference type="Proteomes" id="UP001223420">
    <property type="component" value="Unassembled WGS sequence"/>
</dbReference>
<evidence type="ECO:0000313" key="4">
    <source>
        <dbReference type="Proteomes" id="UP001223420"/>
    </source>
</evidence>
<evidence type="ECO:0000256" key="2">
    <source>
        <dbReference type="ARBA" id="ARBA00022679"/>
    </source>
</evidence>
<dbReference type="Pfam" id="PF04072">
    <property type="entry name" value="LCM"/>
    <property type="match status" value="1"/>
</dbReference>
<dbReference type="InterPro" id="IPR029063">
    <property type="entry name" value="SAM-dependent_MTases_sf"/>
</dbReference>
<dbReference type="PANTHER" id="PTHR43619">
    <property type="entry name" value="S-ADENOSYL-L-METHIONINE-DEPENDENT METHYLTRANSFERASE YKTD-RELATED"/>
    <property type="match status" value="1"/>
</dbReference>
<comment type="caution">
    <text evidence="3">The sequence shown here is derived from an EMBL/GenBank/DDBJ whole genome shotgun (WGS) entry which is preliminary data.</text>
</comment>
<dbReference type="Gene3D" id="3.40.50.150">
    <property type="entry name" value="Vaccinia Virus protein VP39"/>
    <property type="match status" value="1"/>
</dbReference>
<organism evidence="3 4">
    <name type="scientific">Methylobacterium brachiatum</name>
    <dbReference type="NCBI Taxonomy" id="269660"/>
    <lineage>
        <taxon>Bacteria</taxon>
        <taxon>Pseudomonadati</taxon>
        <taxon>Pseudomonadota</taxon>
        <taxon>Alphaproteobacteria</taxon>
        <taxon>Hyphomicrobiales</taxon>
        <taxon>Methylobacteriaceae</taxon>
        <taxon>Methylobacterium</taxon>
    </lineage>
</organism>
<dbReference type="GO" id="GO:0032259">
    <property type="term" value="P:methylation"/>
    <property type="evidence" value="ECO:0007669"/>
    <property type="project" value="UniProtKB-KW"/>
</dbReference>
<dbReference type="InterPro" id="IPR007213">
    <property type="entry name" value="Ppm1/Ppm2/Tcmp"/>
</dbReference>
<keyword evidence="2" id="KW-0808">Transferase</keyword>
<evidence type="ECO:0000313" key="3">
    <source>
        <dbReference type="EMBL" id="MDQ0546003.1"/>
    </source>
</evidence>
<dbReference type="RefSeq" id="WP_230367482.1">
    <property type="nucleotide sequence ID" value="NZ_JAJALK010000012.1"/>
</dbReference>
<evidence type="ECO:0000256" key="1">
    <source>
        <dbReference type="ARBA" id="ARBA00022603"/>
    </source>
</evidence>
<sequence>MDDLNIQSLGTIPETLLIPLAARMTAPDRHPDLQFQDAEAMRIGTALGFDPARFARDTGSMRGSVLRAQWFDRVTETFIASHPAGLCVSIGSGLDDRPSRIRLPATVDWIDADFADVIRLREALVARRANVRTIRVTETEPLAWMDELGWTPGRPTLVLAEGVSMYLLPSVGENLLRGLVDRAARNGALLELAADFASPIMVRQSRRNPSLAKTRASFRWAVPRPETVGDIAPGLAVIEAVDITRRCGALARIMASLHRLLTGRPVYFCGHYRFRPR</sequence>